<dbReference type="InterPro" id="IPR039498">
    <property type="entry name" value="NTP_transf_5"/>
</dbReference>
<organism evidence="1 2">
    <name type="scientific">Bacillus safensis</name>
    <dbReference type="NCBI Taxonomy" id="561879"/>
    <lineage>
        <taxon>Bacteria</taxon>
        <taxon>Bacillati</taxon>
        <taxon>Bacillota</taxon>
        <taxon>Bacilli</taxon>
        <taxon>Bacillales</taxon>
        <taxon>Bacillaceae</taxon>
        <taxon>Bacillus</taxon>
    </lineage>
</organism>
<dbReference type="RefSeq" id="WP_075623083.1">
    <property type="nucleotide sequence ID" value="NZ_CP015607.1"/>
</dbReference>
<gene>
    <name evidence="1" type="ORF">BSA145_16295</name>
</gene>
<evidence type="ECO:0000313" key="1">
    <source>
        <dbReference type="EMBL" id="APT47292.1"/>
    </source>
</evidence>
<dbReference type="AlphaFoldDB" id="A0A1L6ZLE7"/>
<proteinExistence type="predicted"/>
<sequence length="376" mass="44257">MLQSDLTQEEHTALILSTPFLEDSQIEEMQELLHQQQDWNVILGMLHVHRTAGIAWKNIKRYAIHLRKDFKATYFLKSLEIMYKGQLETARDNITLNEQLFQALDQKGIEYAIVKGSVIGQWAYGDVGLRLFGDNDLFISQDQLQETGHVLKELGYIQGSWNYETETVTPAKRKDILYLIMNSHQTYTYMKPTPECRFIDCHKIDVQFSVDLMTGNRTDSIVQEMLSRRIQTSVDEHLVWSLKEEDMLIFLCIHFYKEAIYLNEVESMKDLLLYKLLDIYGMFMREDLLDVELFVRRTKAYGFEKMVYFALHYVNEVFPHTIPDLVMDALQPESLAYLSEVLGANDVVHTWNQPIRKRFFHINRSLEIQKHSVHKE</sequence>
<accession>A0A1L6ZLE7</accession>
<dbReference type="Pfam" id="PF14907">
    <property type="entry name" value="NTP_transf_5"/>
    <property type="match status" value="1"/>
</dbReference>
<reference evidence="1 2" key="1">
    <citation type="submission" date="2016-05" db="EMBL/GenBank/DDBJ databases">
        <title>Complete Genome and Methylome Analysis of Psychrotrophic Bacterial Isolates from Antarctic Lake Untersee.</title>
        <authorList>
            <person name="Fomenkov A."/>
            <person name="Akimov V.N."/>
            <person name="Vasilyeva L.V."/>
            <person name="Andersen D."/>
            <person name="Vincze T."/>
            <person name="Roberts R.J."/>
        </authorList>
    </citation>
    <scope>NUCLEOTIDE SEQUENCE [LARGE SCALE GENOMIC DNA]</scope>
    <source>
        <strain evidence="1 2">U14-5</strain>
    </source>
</reference>
<dbReference type="Proteomes" id="UP000185426">
    <property type="component" value="Chromosome"/>
</dbReference>
<name>A0A1L6ZLE7_BACIA</name>
<protein>
    <submittedName>
        <fullName evidence="1">Uncharacterized protein</fullName>
    </submittedName>
</protein>
<dbReference type="EMBL" id="CP015607">
    <property type="protein sequence ID" value="APT47292.1"/>
    <property type="molecule type" value="Genomic_DNA"/>
</dbReference>
<evidence type="ECO:0000313" key="2">
    <source>
        <dbReference type="Proteomes" id="UP000185426"/>
    </source>
</evidence>